<keyword evidence="13" id="KW-1185">Reference proteome</keyword>
<feature type="compositionally biased region" description="Low complexity" evidence="10">
    <location>
        <begin position="277"/>
        <end position="298"/>
    </location>
</feature>
<feature type="compositionally biased region" description="Pro residues" evidence="10">
    <location>
        <begin position="124"/>
        <end position="141"/>
    </location>
</feature>
<accession>A0ABR3YXL1</accession>
<gene>
    <name evidence="12" type="ORF">Sste5346_006943</name>
</gene>
<evidence type="ECO:0000256" key="1">
    <source>
        <dbReference type="ARBA" id="ARBA00004148"/>
    </source>
</evidence>
<evidence type="ECO:0000313" key="12">
    <source>
        <dbReference type="EMBL" id="KAL1892657.1"/>
    </source>
</evidence>
<dbReference type="Gene3D" id="3.30.1520.10">
    <property type="entry name" value="Phox-like domain"/>
    <property type="match status" value="1"/>
</dbReference>
<comment type="subcellular location">
    <subcellularLocation>
        <location evidence="2">Endosome</location>
    </subcellularLocation>
    <subcellularLocation>
        <location evidence="1">Vacuole membrane</location>
        <topology evidence="1">Peripheral membrane protein</topology>
    </subcellularLocation>
</comment>
<evidence type="ECO:0000256" key="2">
    <source>
        <dbReference type="ARBA" id="ARBA00004177"/>
    </source>
</evidence>
<evidence type="ECO:0000256" key="4">
    <source>
        <dbReference type="ARBA" id="ARBA00022554"/>
    </source>
</evidence>
<evidence type="ECO:0000256" key="5">
    <source>
        <dbReference type="ARBA" id="ARBA00022753"/>
    </source>
</evidence>
<evidence type="ECO:0000256" key="9">
    <source>
        <dbReference type="ARBA" id="ARBA00033785"/>
    </source>
</evidence>
<dbReference type="PANTHER" id="PTHR22775:SF3">
    <property type="entry name" value="SORTING NEXIN-13"/>
    <property type="match status" value="1"/>
</dbReference>
<dbReference type="CDD" id="cd07280">
    <property type="entry name" value="PX_YPT35"/>
    <property type="match status" value="1"/>
</dbReference>
<feature type="compositionally biased region" description="Polar residues" evidence="10">
    <location>
        <begin position="310"/>
        <end position="336"/>
    </location>
</feature>
<dbReference type="InterPro" id="IPR001683">
    <property type="entry name" value="PX_dom"/>
</dbReference>
<feature type="compositionally biased region" description="Basic and acidic residues" evidence="10">
    <location>
        <begin position="1"/>
        <end position="18"/>
    </location>
</feature>
<feature type="compositionally biased region" description="Low complexity" evidence="10">
    <location>
        <begin position="193"/>
        <end position="218"/>
    </location>
</feature>
<proteinExistence type="inferred from homology"/>
<dbReference type="Pfam" id="PF00787">
    <property type="entry name" value="PX"/>
    <property type="match status" value="1"/>
</dbReference>
<feature type="region of interest" description="Disordered" evidence="10">
    <location>
        <begin position="1"/>
        <end position="160"/>
    </location>
</feature>
<dbReference type="SMART" id="SM00312">
    <property type="entry name" value="PX"/>
    <property type="match status" value="1"/>
</dbReference>
<feature type="region of interest" description="Disordered" evidence="10">
    <location>
        <begin position="260"/>
        <end position="336"/>
    </location>
</feature>
<feature type="region of interest" description="Disordered" evidence="10">
    <location>
        <begin position="190"/>
        <end position="243"/>
    </location>
</feature>
<evidence type="ECO:0000256" key="8">
    <source>
        <dbReference type="ARBA" id="ARBA00033774"/>
    </source>
</evidence>
<feature type="compositionally biased region" description="Low complexity" evidence="10">
    <location>
        <begin position="87"/>
        <end position="121"/>
    </location>
</feature>
<protein>
    <recommendedName>
        <fullName evidence="8">Endosomal/vacuolar adapter protein YPT35</fullName>
    </recommendedName>
    <alternativeName>
        <fullName evidence="9">PX domain-containing protein YPT35</fullName>
    </alternativeName>
</protein>
<comment type="similarity">
    <text evidence="3">Belongs to the YPT35 family.</text>
</comment>
<feature type="domain" description="PX" evidence="11">
    <location>
        <begin position="364"/>
        <end position="495"/>
    </location>
</feature>
<keyword evidence="6" id="KW-0472">Membrane</keyword>
<name>A0ABR3YXL1_9PEZI</name>
<comment type="function">
    <text evidence="7">Recruits the lipid transfer protein VPS13 to endosomal and vacuolar membranes.</text>
</comment>
<dbReference type="SUPFAM" id="SSF64268">
    <property type="entry name" value="PX domain"/>
    <property type="match status" value="1"/>
</dbReference>
<evidence type="ECO:0000259" key="11">
    <source>
        <dbReference type="PROSITE" id="PS50195"/>
    </source>
</evidence>
<dbReference type="EMBL" id="JAWCUI010000043">
    <property type="protein sequence ID" value="KAL1892657.1"/>
    <property type="molecule type" value="Genomic_DNA"/>
</dbReference>
<keyword evidence="4" id="KW-0926">Vacuole</keyword>
<dbReference type="InterPro" id="IPR036871">
    <property type="entry name" value="PX_dom_sf"/>
</dbReference>
<evidence type="ECO:0000256" key="7">
    <source>
        <dbReference type="ARBA" id="ARBA00033728"/>
    </source>
</evidence>
<evidence type="ECO:0000256" key="10">
    <source>
        <dbReference type="SAM" id="MobiDB-lite"/>
    </source>
</evidence>
<comment type="caution">
    <text evidence="12">The sequence shown here is derived from an EMBL/GenBank/DDBJ whole genome shotgun (WGS) entry which is preliminary data.</text>
</comment>
<sequence>MATAHDTIDDSQRSAHPDEENDEDDDRPAPFPPYREPDETEEGEEVQSHGHDPIGISVQADPAPQSESIPEASEPLSEPIAETTSESNPQATSDSSSSSTPTHEPTQTSEPASESAPEMEPFVQPRPPSPVLSPPAPPPPYWTHSRDGSQGVNSLNNVGGDAARPATAVATTGRTNATTSFFSAPFLRRLDSSSRSQGTASTSSSTTQRPSTGTTHTSSTYIGNRGHGNGQPYYQGHHRRDTSSSTLDLNVNLITLQDNEAADDEGYDNSSGWQYNGASADPLSPSALSSPTTSALLSPGPPPGSAGSSNTSHGRPGNTSPLTATRTSSNTPKNTNYSRCWARRVDITDHVVIGAGNSSSGGGLFSGFSNNSNNAVQPRLGAFVVWTIRVQTLDGSSGNPNSPQSPNASSSSAGHSFCIYKRYSEFDTLRRRLVASFPQARGGGALPPLPPKSVLGKFRPAFLEQRRLGLQYFLNCILLNPEFAGSPVLQDFLFS</sequence>
<dbReference type="Proteomes" id="UP001583186">
    <property type="component" value="Unassembled WGS sequence"/>
</dbReference>
<evidence type="ECO:0000313" key="13">
    <source>
        <dbReference type="Proteomes" id="UP001583186"/>
    </source>
</evidence>
<feature type="compositionally biased region" description="Polar residues" evidence="10">
    <location>
        <begin position="148"/>
        <end position="157"/>
    </location>
</feature>
<organism evidence="12 13">
    <name type="scientific">Sporothrix stenoceras</name>
    <dbReference type="NCBI Taxonomy" id="5173"/>
    <lineage>
        <taxon>Eukaryota</taxon>
        <taxon>Fungi</taxon>
        <taxon>Dikarya</taxon>
        <taxon>Ascomycota</taxon>
        <taxon>Pezizomycotina</taxon>
        <taxon>Sordariomycetes</taxon>
        <taxon>Sordariomycetidae</taxon>
        <taxon>Ophiostomatales</taxon>
        <taxon>Ophiostomataceae</taxon>
        <taxon>Sporothrix</taxon>
    </lineage>
</organism>
<dbReference type="PROSITE" id="PS50195">
    <property type="entry name" value="PX"/>
    <property type="match status" value="1"/>
</dbReference>
<dbReference type="InterPro" id="IPR037917">
    <property type="entry name" value="Ypt35_PX"/>
</dbReference>
<evidence type="ECO:0000256" key="3">
    <source>
        <dbReference type="ARBA" id="ARBA00007426"/>
    </source>
</evidence>
<evidence type="ECO:0000256" key="6">
    <source>
        <dbReference type="ARBA" id="ARBA00023136"/>
    </source>
</evidence>
<reference evidence="12 13" key="1">
    <citation type="journal article" date="2024" name="IMA Fungus">
        <title>IMA Genome - F19 : A genome assembly and annotation guide to empower mycologists, including annotated draft genome sequences of Ceratocystis pirilliformis, Diaporthe australafricana, Fusarium ophioides, Paecilomyces lecythidis, and Sporothrix stenoceras.</title>
        <authorList>
            <person name="Aylward J."/>
            <person name="Wilson A.M."/>
            <person name="Visagie C.M."/>
            <person name="Spraker J."/>
            <person name="Barnes I."/>
            <person name="Buitendag C."/>
            <person name="Ceriani C."/>
            <person name="Del Mar Angel L."/>
            <person name="du Plessis D."/>
            <person name="Fuchs T."/>
            <person name="Gasser K."/>
            <person name="Kramer D."/>
            <person name="Li W."/>
            <person name="Munsamy K."/>
            <person name="Piso A."/>
            <person name="Price J.L."/>
            <person name="Sonnekus B."/>
            <person name="Thomas C."/>
            <person name="van der Nest A."/>
            <person name="van Dijk A."/>
            <person name="van Heerden A."/>
            <person name="van Vuuren N."/>
            <person name="Yilmaz N."/>
            <person name="Duong T.A."/>
            <person name="van der Merwe N.A."/>
            <person name="Wingfield M.J."/>
            <person name="Wingfield B.D."/>
        </authorList>
    </citation>
    <scope>NUCLEOTIDE SEQUENCE [LARGE SCALE GENOMIC DNA]</scope>
    <source>
        <strain evidence="12 13">CMW 5346</strain>
    </source>
</reference>
<keyword evidence="5" id="KW-0967">Endosome</keyword>
<dbReference type="PANTHER" id="PTHR22775">
    <property type="entry name" value="SORTING NEXIN"/>
    <property type="match status" value="1"/>
</dbReference>